<dbReference type="KEGG" id="yrh:AABB31_18875"/>
<dbReference type="GO" id="GO:0016410">
    <property type="term" value="F:N-acyltransferase activity"/>
    <property type="evidence" value="ECO:0007669"/>
    <property type="project" value="TreeGrafter"/>
</dbReference>
<dbReference type="RefSeq" id="WP_342076326.1">
    <property type="nucleotide sequence ID" value="NZ_CP151767.2"/>
</dbReference>
<dbReference type="SUPFAM" id="SSF55729">
    <property type="entry name" value="Acyl-CoA N-acyltransferases (Nat)"/>
    <property type="match status" value="1"/>
</dbReference>
<dbReference type="PANTHER" id="PTHR31438:SF1">
    <property type="entry name" value="LYSINE N-ACYLTRANSFERASE C17G9.06C-RELATED"/>
    <property type="match status" value="1"/>
</dbReference>
<dbReference type="SMART" id="SM01006">
    <property type="entry name" value="AlcB"/>
    <property type="match status" value="1"/>
</dbReference>
<dbReference type="Gene3D" id="3.40.630.30">
    <property type="match status" value="1"/>
</dbReference>
<keyword evidence="3" id="KW-0012">Acyltransferase</keyword>
<dbReference type="Pfam" id="PF13523">
    <property type="entry name" value="Acetyltransf_8"/>
    <property type="match status" value="1"/>
</dbReference>
<evidence type="ECO:0000313" key="4">
    <source>
        <dbReference type="Proteomes" id="UP001470809"/>
    </source>
</evidence>
<keyword evidence="3" id="KW-0808">Transferase</keyword>
<comment type="pathway">
    <text evidence="1">Siderophore biosynthesis.</text>
</comment>
<dbReference type="GO" id="GO:0019290">
    <property type="term" value="P:siderophore biosynthetic process"/>
    <property type="evidence" value="ECO:0007669"/>
    <property type="project" value="InterPro"/>
</dbReference>
<dbReference type="InterPro" id="IPR019432">
    <property type="entry name" value="Acyltransferase_MbtK/IucB-like"/>
</dbReference>
<protein>
    <submittedName>
        <fullName evidence="3">GNAT family N-acetyltransferase</fullName>
        <ecNumber evidence="3">2.3.1.-</ecNumber>
    </submittedName>
</protein>
<reference evidence="3 4" key="2">
    <citation type="submission" date="2024-08" db="EMBL/GenBank/DDBJ databases">
        <title>Phylogenomic analyses of a clade within the roseobacter group suggest taxonomic reassignments of species of the genera Aestuariivita, Citreicella, Loktanella, Nautella, Pelagibaca, Ruegeria, Thalassobius, Thiobacimonas and Tropicibacter, and the proposal o.</title>
        <authorList>
            <person name="Jeon C.O."/>
        </authorList>
    </citation>
    <scope>NUCLEOTIDE SEQUENCE [LARGE SCALE GENOMIC DNA]</scope>
    <source>
        <strain evidence="3 4">SS1-5</strain>
    </source>
</reference>
<evidence type="ECO:0000259" key="2">
    <source>
        <dbReference type="SMART" id="SM01006"/>
    </source>
</evidence>
<feature type="domain" description="Acyltransferase MbtK/IucB-like conserved" evidence="2">
    <location>
        <begin position="7"/>
        <end position="49"/>
    </location>
</feature>
<accession>A0AAN0MJX6</accession>
<keyword evidence="4" id="KW-1185">Reference proteome</keyword>
<dbReference type="AlphaFoldDB" id="A0AAN0MJX6"/>
<evidence type="ECO:0000256" key="1">
    <source>
        <dbReference type="ARBA" id="ARBA00004924"/>
    </source>
</evidence>
<dbReference type="EC" id="2.3.1.-" evidence="3"/>
<dbReference type="PANTHER" id="PTHR31438">
    <property type="entry name" value="LYSINE N-ACYLTRANSFERASE C17G9.06C-RELATED"/>
    <property type="match status" value="1"/>
</dbReference>
<dbReference type="EMBL" id="CP151767">
    <property type="protein sequence ID" value="WZU67008.1"/>
    <property type="molecule type" value="Genomic_DNA"/>
</dbReference>
<gene>
    <name evidence="3" type="ORF">AABB31_18875</name>
</gene>
<dbReference type="Proteomes" id="UP001470809">
    <property type="component" value="Chromosome"/>
</dbReference>
<sequence length="160" mass="18101">MRNYGFRPITADDLPLLSNWLNLAHVRAWWGDADRQLALIKQDMNNDQIDMRLVELVGRPFAYIHDHDVHAFQMPHFADLPPGTRAVDTFVGDVAYQGQGHAAGYIDARLRDLRLSYPMAAVAPSTTDTRTIAIYAQAGFRKRRLASTRDGKLVQVMTHL</sequence>
<organism evidence="3 4">
    <name type="scientific">Yoonia rhodophyticola</name>
    <dbReference type="NCBI Taxonomy" id="3137370"/>
    <lineage>
        <taxon>Bacteria</taxon>
        <taxon>Pseudomonadati</taxon>
        <taxon>Pseudomonadota</taxon>
        <taxon>Alphaproteobacteria</taxon>
        <taxon>Rhodobacterales</taxon>
        <taxon>Paracoccaceae</taxon>
        <taxon>Yoonia</taxon>
    </lineage>
</organism>
<proteinExistence type="predicted"/>
<evidence type="ECO:0000313" key="3">
    <source>
        <dbReference type="EMBL" id="WZU67008.1"/>
    </source>
</evidence>
<dbReference type="InterPro" id="IPR016181">
    <property type="entry name" value="Acyl_CoA_acyltransferase"/>
</dbReference>
<name>A0AAN0MJX6_9RHOB</name>
<reference evidence="4" key="1">
    <citation type="submission" date="2024-04" db="EMBL/GenBank/DDBJ databases">
        <title>Phylogenomic analyses of a clade within the roseobacter group suggest taxonomic reassignments of species of the genera Aestuariivita, Citreicella, Loktanella, Nautella, Pelagibaca, Ruegeria, Thalassobius, Thiobacimonas and Tropicibacter, and the proposal o.</title>
        <authorList>
            <person name="Jeon C.O."/>
        </authorList>
    </citation>
    <scope>NUCLEOTIDE SEQUENCE [LARGE SCALE GENOMIC DNA]</scope>
    <source>
        <strain evidence="4">SS1-5</strain>
    </source>
</reference>